<dbReference type="EMBL" id="KN819358">
    <property type="protein sequence ID" value="KIJ12901.1"/>
    <property type="molecule type" value="Genomic_DNA"/>
</dbReference>
<dbReference type="AlphaFoldDB" id="A0A0C9U010"/>
<accession>A0A0C9U010</accession>
<keyword evidence="2" id="KW-1185">Reference proteome</keyword>
<proteinExistence type="predicted"/>
<dbReference type="Proteomes" id="UP000053647">
    <property type="component" value="Unassembled WGS sequence"/>
</dbReference>
<sequence length="210" mass="23946">MFTFVRYQGFGRGLEEAFDDLEDDEDARRLRRFGQDDDPWVTKAPRLMAQRASAVTVPLNRSSKIATFSKKIIVHAPAIPGLPGEQLGCLMGEGTRKFERPSRSVHLVRLVPSVRNVQDFRTLVMRTIRMTRMIPGSSPWSVKTLWEIAILLRNEARIVSKRKNAAPLLFLSPRLPPLFPKTSLLASPPHSGSWVTRKRFRPTATRRILF</sequence>
<evidence type="ECO:0000313" key="2">
    <source>
        <dbReference type="Proteomes" id="UP000053647"/>
    </source>
</evidence>
<dbReference type="HOGENOM" id="CLU_1310475_0_0_1"/>
<gene>
    <name evidence="1" type="ORF">PAXINDRAFT_14265</name>
</gene>
<organism evidence="1 2">
    <name type="scientific">Paxillus involutus ATCC 200175</name>
    <dbReference type="NCBI Taxonomy" id="664439"/>
    <lineage>
        <taxon>Eukaryota</taxon>
        <taxon>Fungi</taxon>
        <taxon>Dikarya</taxon>
        <taxon>Basidiomycota</taxon>
        <taxon>Agaricomycotina</taxon>
        <taxon>Agaricomycetes</taxon>
        <taxon>Agaricomycetidae</taxon>
        <taxon>Boletales</taxon>
        <taxon>Paxilineae</taxon>
        <taxon>Paxillaceae</taxon>
        <taxon>Paxillus</taxon>
    </lineage>
</organism>
<name>A0A0C9U010_PAXIN</name>
<evidence type="ECO:0000313" key="1">
    <source>
        <dbReference type="EMBL" id="KIJ12901.1"/>
    </source>
</evidence>
<reference evidence="1 2" key="1">
    <citation type="submission" date="2014-06" db="EMBL/GenBank/DDBJ databases">
        <authorList>
            <consortium name="DOE Joint Genome Institute"/>
            <person name="Kuo A."/>
            <person name="Kohler A."/>
            <person name="Nagy L.G."/>
            <person name="Floudas D."/>
            <person name="Copeland A."/>
            <person name="Barry K.W."/>
            <person name="Cichocki N."/>
            <person name="Veneault-Fourrey C."/>
            <person name="LaButti K."/>
            <person name="Lindquist E.A."/>
            <person name="Lipzen A."/>
            <person name="Lundell T."/>
            <person name="Morin E."/>
            <person name="Murat C."/>
            <person name="Sun H."/>
            <person name="Tunlid A."/>
            <person name="Henrissat B."/>
            <person name="Grigoriev I.V."/>
            <person name="Hibbett D.S."/>
            <person name="Martin F."/>
            <person name="Nordberg H.P."/>
            <person name="Cantor M.N."/>
            <person name="Hua S.X."/>
        </authorList>
    </citation>
    <scope>NUCLEOTIDE SEQUENCE [LARGE SCALE GENOMIC DNA]</scope>
    <source>
        <strain evidence="1 2">ATCC 200175</strain>
    </source>
</reference>
<reference evidence="2" key="2">
    <citation type="submission" date="2015-01" db="EMBL/GenBank/DDBJ databases">
        <title>Evolutionary Origins and Diversification of the Mycorrhizal Mutualists.</title>
        <authorList>
            <consortium name="DOE Joint Genome Institute"/>
            <consortium name="Mycorrhizal Genomics Consortium"/>
            <person name="Kohler A."/>
            <person name="Kuo A."/>
            <person name="Nagy L.G."/>
            <person name="Floudas D."/>
            <person name="Copeland A."/>
            <person name="Barry K.W."/>
            <person name="Cichocki N."/>
            <person name="Veneault-Fourrey C."/>
            <person name="LaButti K."/>
            <person name="Lindquist E.A."/>
            <person name="Lipzen A."/>
            <person name="Lundell T."/>
            <person name="Morin E."/>
            <person name="Murat C."/>
            <person name="Riley R."/>
            <person name="Ohm R."/>
            <person name="Sun H."/>
            <person name="Tunlid A."/>
            <person name="Henrissat B."/>
            <person name="Grigoriev I.V."/>
            <person name="Hibbett D.S."/>
            <person name="Martin F."/>
        </authorList>
    </citation>
    <scope>NUCLEOTIDE SEQUENCE [LARGE SCALE GENOMIC DNA]</scope>
    <source>
        <strain evidence="2">ATCC 200175</strain>
    </source>
</reference>
<protein>
    <submittedName>
        <fullName evidence="1">Uncharacterized protein</fullName>
    </submittedName>
</protein>